<keyword evidence="2" id="KW-1185">Reference proteome</keyword>
<accession>A0ACC2MZR7</accession>
<evidence type="ECO:0000313" key="2">
    <source>
        <dbReference type="Proteomes" id="UP001239111"/>
    </source>
</evidence>
<dbReference type="EMBL" id="CM056744">
    <property type="protein sequence ID" value="KAJ8664300.1"/>
    <property type="molecule type" value="Genomic_DNA"/>
</dbReference>
<organism evidence="1 2">
    <name type="scientific">Eretmocerus hayati</name>
    <dbReference type="NCBI Taxonomy" id="131215"/>
    <lineage>
        <taxon>Eukaryota</taxon>
        <taxon>Metazoa</taxon>
        <taxon>Ecdysozoa</taxon>
        <taxon>Arthropoda</taxon>
        <taxon>Hexapoda</taxon>
        <taxon>Insecta</taxon>
        <taxon>Pterygota</taxon>
        <taxon>Neoptera</taxon>
        <taxon>Endopterygota</taxon>
        <taxon>Hymenoptera</taxon>
        <taxon>Apocrita</taxon>
        <taxon>Proctotrupomorpha</taxon>
        <taxon>Chalcidoidea</taxon>
        <taxon>Aphelinidae</taxon>
        <taxon>Aphelininae</taxon>
        <taxon>Eretmocerus</taxon>
    </lineage>
</organism>
<comment type="caution">
    <text evidence="1">The sequence shown here is derived from an EMBL/GenBank/DDBJ whole genome shotgun (WGS) entry which is preliminary data.</text>
</comment>
<evidence type="ECO:0000313" key="1">
    <source>
        <dbReference type="EMBL" id="KAJ8664300.1"/>
    </source>
</evidence>
<proteinExistence type="predicted"/>
<dbReference type="Proteomes" id="UP001239111">
    <property type="component" value="Chromosome 4"/>
</dbReference>
<sequence length="408" mass="46898">MVTDLAGSALVTIFLILQLTSSYVTISPFADTRDWRNEIANVILGYRRDVYQWDNFAYAFCDRTEPESTKNCNLHLQQSRFIDPQLNCSTTLKSSGSIRHLPLRLYVINSSIIFPWIDEGVDHDILTVRLINMNENCKEHDWYQKVAKNSSYSIVPFSYSFDVFYKGKWTSDRKYEKYLKQSFDQNGDEIDSPVPFFDKIPKDELRAASLPGDILEQLLPVSTKHSSKGYFFTTKDSMKVRVLDPVGRLILKNPAPFGFWTTPELSSYGYNSILACNVDTHSGSYRVLSIDDNLSHGFDRLYQIEQGKELVQIFSLAHNTVIVIICDIEKENKRVAKLKTCYSKKLHADGKKSRLTYISEFFRENGTEFYLSFIKGQYCFNAVTYGDGGSVEYFQTQCMLMAQLEPVL</sequence>
<gene>
    <name evidence="1" type="ORF">QAD02_005962</name>
</gene>
<name>A0ACC2MZR7_9HYME</name>
<reference evidence="1" key="1">
    <citation type="submission" date="2023-04" db="EMBL/GenBank/DDBJ databases">
        <title>A chromosome-level genome assembly of the parasitoid wasp Eretmocerus hayati.</title>
        <authorList>
            <person name="Zhong Y."/>
            <person name="Liu S."/>
            <person name="Liu Y."/>
        </authorList>
    </citation>
    <scope>NUCLEOTIDE SEQUENCE</scope>
    <source>
        <strain evidence="1">ZJU_SS_LIU_2023</strain>
    </source>
</reference>
<protein>
    <submittedName>
        <fullName evidence="1">Uncharacterized protein</fullName>
    </submittedName>
</protein>